<gene>
    <name evidence="1" type="ORF">SELMODRAFT_428882</name>
</gene>
<dbReference type="Proteomes" id="UP000001514">
    <property type="component" value="Unassembled WGS sequence"/>
</dbReference>
<dbReference type="InParanoid" id="D8T4B0"/>
<accession>D8T4B0</accession>
<evidence type="ECO:0000313" key="2">
    <source>
        <dbReference type="Proteomes" id="UP000001514"/>
    </source>
</evidence>
<dbReference type="AlphaFoldDB" id="D8T4B0"/>
<protein>
    <recommendedName>
        <fullName evidence="3">PPM-type phosphatase domain-containing protein</fullName>
    </recommendedName>
</protein>
<sequence length="328" mass="37441">MCANLYTHPKRVLLQHQPTLWQNQNPLAVDSPATPEPKKNLAVRKKITKKLGFLALIVRFDTQRFNVHKDVAGDVTIAALHDVYVGMDGEGFWRKWRFWMNIHSDLTYCEDVSNSVHKLFNLRVKFLVRYILEALGTKPLAEDIKPALEAAFQKMDEQVKGLAEELDFHGPAVFLATKFNSVVVIVHERWVYTAGDSDAHIILARKLEPFYFTTGYHHASLFLTLLCVKERLQTADQYLVIGSKQIWTYIRETDYMLPILQSRIDVEGLNEACKSIVGPFKDRSKILIVITLQKHAHEREWQEARSSSTTSVSMGVDPADPVGLLARL</sequence>
<keyword evidence="2" id="KW-1185">Reference proteome</keyword>
<dbReference type="KEGG" id="smo:SELMODRAFT_428882"/>
<dbReference type="HOGENOM" id="CLU_848374_0_0_1"/>
<organism evidence="2">
    <name type="scientific">Selaginella moellendorffii</name>
    <name type="common">Spikemoss</name>
    <dbReference type="NCBI Taxonomy" id="88036"/>
    <lineage>
        <taxon>Eukaryota</taxon>
        <taxon>Viridiplantae</taxon>
        <taxon>Streptophyta</taxon>
        <taxon>Embryophyta</taxon>
        <taxon>Tracheophyta</taxon>
        <taxon>Lycopodiopsida</taxon>
        <taxon>Selaginellales</taxon>
        <taxon>Selaginellaceae</taxon>
        <taxon>Selaginella</taxon>
    </lineage>
</organism>
<dbReference type="EMBL" id="GL377673">
    <property type="protein sequence ID" value="EFJ08537.1"/>
    <property type="molecule type" value="Genomic_DNA"/>
</dbReference>
<reference evidence="1 2" key="1">
    <citation type="journal article" date="2011" name="Science">
        <title>The Selaginella genome identifies genetic changes associated with the evolution of vascular plants.</title>
        <authorList>
            <person name="Banks J.A."/>
            <person name="Nishiyama T."/>
            <person name="Hasebe M."/>
            <person name="Bowman J.L."/>
            <person name="Gribskov M."/>
            <person name="dePamphilis C."/>
            <person name="Albert V.A."/>
            <person name="Aono N."/>
            <person name="Aoyama T."/>
            <person name="Ambrose B.A."/>
            <person name="Ashton N.W."/>
            <person name="Axtell M.J."/>
            <person name="Barker E."/>
            <person name="Barker M.S."/>
            <person name="Bennetzen J.L."/>
            <person name="Bonawitz N.D."/>
            <person name="Chapple C."/>
            <person name="Cheng C."/>
            <person name="Correa L.G."/>
            <person name="Dacre M."/>
            <person name="DeBarry J."/>
            <person name="Dreyer I."/>
            <person name="Elias M."/>
            <person name="Engstrom E.M."/>
            <person name="Estelle M."/>
            <person name="Feng L."/>
            <person name="Finet C."/>
            <person name="Floyd S.K."/>
            <person name="Frommer W.B."/>
            <person name="Fujita T."/>
            <person name="Gramzow L."/>
            <person name="Gutensohn M."/>
            <person name="Harholt J."/>
            <person name="Hattori M."/>
            <person name="Heyl A."/>
            <person name="Hirai T."/>
            <person name="Hiwatashi Y."/>
            <person name="Ishikawa M."/>
            <person name="Iwata M."/>
            <person name="Karol K.G."/>
            <person name="Koehler B."/>
            <person name="Kolukisaoglu U."/>
            <person name="Kubo M."/>
            <person name="Kurata T."/>
            <person name="Lalonde S."/>
            <person name="Li K."/>
            <person name="Li Y."/>
            <person name="Litt A."/>
            <person name="Lyons E."/>
            <person name="Manning G."/>
            <person name="Maruyama T."/>
            <person name="Michael T.P."/>
            <person name="Mikami K."/>
            <person name="Miyazaki S."/>
            <person name="Morinaga S."/>
            <person name="Murata T."/>
            <person name="Mueller-Roeber B."/>
            <person name="Nelson D.R."/>
            <person name="Obara M."/>
            <person name="Oguri Y."/>
            <person name="Olmstead R.G."/>
            <person name="Onodera N."/>
            <person name="Petersen B.L."/>
            <person name="Pils B."/>
            <person name="Prigge M."/>
            <person name="Rensing S.A."/>
            <person name="Riano-Pachon D.M."/>
            <person name="Roberts A.W."/>
            <person name="Sato Y."/>
            <person name="Scheller H.V."/>
            <person name="Schulz B."/>
            <person name="Schulz C."/>
            <person name="Shakirov E.V."/>
            <person name="Shibagaki N."/>
            <person name="Shinohara N."/>
            <person name="Shippen D.E."/>
            <person name="Soerensen I."/>
            <person name="Sotooka R."/>
            <person name="Sugimoto N."/>
            <person name="Sugita M."/>
            <person name="Sumikawa N."/>
            <person name="Tanurdzic M."/>
            <person name="Theissen G."/>
            <person name="Ulvskov P."/>
            <person name="Wakazuki S."/>
            <person name="Weng J.K."/>
            <person name="Willats W.W."/>
            <person name="Wipf D."/>
            <person name="Wolf P.G."/>
            <person name="Yang L."/>
            <person name="Zimmer A.D."/>
            <person name="Zhu Q."/>
            <person name="Mitros T."/>
            <person name="Hellsten U."/>
            <person name="Loque D."/>
            <person name="Otillar R."/>
            <person name="Salamov A."/>
            <person name="Schmutz J."/>
            <person name="Shapiro H."/>
            <person name="Lindquist E."/>
            <person name="Lucas S."/>
            <person name="Rokhsar D."/>
            <person name="Grigoriev I.V."/>
        </authorList>
    </citation>
    <scope>NUCLEOTIDE SEQUENCE [LARGE SCALE GENOMIC DNA]</scope>
</reference>
<evidence type="ECO:0000313" key="1">
    <source>
        <dbReference type="EMBL" id="EFJ08537.1"/>
    </source>
</evidence>
<name>D8T4B0_SELML</name>
<dbReference type="Gramene" id="EFJ08537">
    <property type="protein sequence ID" value="EFJ08537"/>
    <property type="gene ID" value="SELMODRAFT_428882"/>
</dbReference>
<evidence type="ECO:0008006" key="3">
    <source>
        <dbReference type="Google" id="ProtNLM"/>
    </source>
</evidence>
<proteinExistence type="predicted"/>